<sequence length="61" mass="6485">MGVVGFLFVGASAVVLLVFAAMNAGVTRLRPAGMTAGLAWLWAALVSLLPSAAYLCWFLWR</sequence>
<organism evidence="2 3">
    <name type="scientific">Asanoa hainanensis</name>
    <dbReference type="NCBI Taxonomy" id="560556"/>
    <lineage>
        <taxon>Bacteria</taxon>
        <taxon>Bacillati</taxon>
        <taxon>Actinomycetota</taxon>
        <taxon>Actinomycetes</taxon>
        <taxon>Micromonosporales</taxon>
        <taxon>Micromonosporaceae</taxon>
        <taxon>Asanoa</taxon>
    </lineage>
</organism>
<name>A0A239H7L5_9ACTN</name>
<reference evidence="2 3" key="1">
    <citation type="submission" date="2017-06" db="EMBL/GenBank/DDBJ databases">
        <authorList>
            <person name="Kim H.J."/>
            <person name="Triplett B.A."/>
        </authorList>
    </citation>
    <scope>NUCLEOTIDE SEQUENCE [LARGE SCALE GENOMIC DNA]</scope>
    <source>
        <strain evidence="2 3">CGMCC 4.5593</strain>
    </source>
</reference>
<dbReference type="Proteomes" id="UP000198362">
    <property type="component" value="Unassembled WGS sequence"/>
</dbReference>
<keyword evidence="3" id="KW-1185">Reference proteome</keyword>
<accession>A0A239H7L5</accession>
<gene>
    <name evidence="2" type="ORF">SAMN05421812_101691</name>
</gene>
<keyword evidence="1" id="KW-1133">Transmembrane helix</keyword>
<dbReference type="AlphaFoldDB" id="A0A239H7L5"/>
<keyword evidence="1" id="KW-0812">Transmembrane</keyword>
<feature type="transmembrane region" description="Helical" evidence="1">
    <location>
        <begin position="38"/>
        <end position="60"/>
    </location>
</feature>
<evidence type="ECO:0000313" key="2">
    <source>
        <dbReference type="EMBL" id="SNS76244.1"/>
    </source>
</evidence>
<proteinExistence type="predicted"/>
<evidence type="ECO:0000256" key="1">
    <source>
        <dbReference type="SAM" id="Phobius"/>
    </source>
</evidence>
<dbReference type="EMBL" id="FZPH01000001">
    <property type="protein sequence ID" value="SNS76244.1"/>
    <property type="molecule type" value="Genomic_DNA"/>
</dbReference>
<feature type="transmembrane region" description="Helical" evidence="1">
    <location>
        <begin position="6"/>
        <end position="26"/>
    </location>
</feature>
<keyword evidence="1" id="KW-0472">Membrane</keyword>
<protein>
    <submittedName>
        <fullName evidence="2">Uncharacterized protein</fullName>
    </submittedName>
</protein>
<evidence type="ECO:0000313" key="3">
    <source>
        <dbReference type="Proteomes" id="UP000198362"/>
    </source>
</evidence>